<organism evidence="3">
    <name type="scientific">Triticum aestivum</name>
    <name type="common">Wheat</name>
    <dbReference type="NCBI Taxonomy" id="4565"/>
    <lineage>
        <taxon>Eukaryota</taxon>
        <taxon>Viridiplantae</taxon>
        <taxon>Streptophyta</taxon>
        <taxon>Embryophyta</taxon>
        <taxon>Tracheophyta</taxon>
        <taxon>Spermatophyta</taxon>
        <taxon>Magnoliopsida</taxon>
        <taxon>Liliopsida</taxon>
        <taxon>Poales</taxon>
        <taxon>Poaceae</taxon>
        <taxon>BOP clade</taxon>
        <taxon>Pooideae</taxon>
        <taxon>Triticodae</taxon>
        <taxon>Triticeae</taxon>
        <taxon>Triticinae</taxon>
        <taxon>Triticum</taxon>
    </lineage>
</organism>
<dbReference type="Gramene" id="TraesCLE_scaffold_008620_01G000500.1">
    <property type="protein sequence ID" value="TraesCLE_scaffold_008620_01G000500.1"/>
    <property type="gene ID" value="TraesCLE_scaffold_008620_01G000500"/>
</dbReference>
<dbReference type="SMART" id="SM00479">
    <property type="entry name" value="EXOIII"/>
    <property type="match status" value="1"/>
</dbReference>
<feature type="region of interest" description="Disordered" evidence="1">
    <location>
        <begin position="228"/>
        <end position="265"/>
    </location>
</feature>
<name>A0A3B5YR51_WHEAT</name>
<dbReference type="Gramene" id="TraesSTA1B03G00182280.1">
    <property type="protein sequence ID" value="TraesSTA1B03G00182280.1.CDS1"/>
    <property type="gene ID" value="TraesSTA1B03G00182280"/>
</dbReference>
<dbReference type="Gramene" id="TraesCS1B03G0015300.1">
    <property type="protein sequence ID" value="TraesCS1B03G0015300.1.CDS1"/>
    <property type="gene ID" value="TraesCS1B03G0015300"/>
</dbReference>
<keyword evidence="4" id="KW-1185">Reference proteome</keyword>
<dbReference type="Gene3D" id="3.30.420.10">
    <property type="entry name" value="Ribonuclease H-like superfamily/Ribonuclease H"/>
    <property type="match status" value="1"/>
</dbReference>
<dbReference type="GO" id="GO:0008408">
    <property type="term" value="F:3'-5' exonuclease activity"/>
    <property type="evidence" value="ECO:0000318"/>
    <property type="project" value="GO_Central"/>
</dbReference>
<dbReference type="Gramene" id="TraesARI1B03G00186020.1">
    <property type="protein sequence ID" value="TraesARI1B03G00186020.1.CDS1"/>
    <property type="gene ID" value="TraesARI1B03G00186020"/>
</dbReference>
<dbReference type="EnsemblPlants" id="TraesCS1B02G007600.1">
    <property type="protein sequence ID" value="TraesCS1B02G007600.1.cds1"/>
    <property type="gene ID" value="TraesCS1B02G007600"/>
</dbReference>
<dbReference type="PANTHER" id="PTHR30231:SF22">
    <property type="entry name" value="EXONUCLEASE DOMAIN-CONTAINING PROTEIN"/>
    <property type="match status" value="1"/>
</dbReference>
<feature type="compositionally biased region" description="Low complexity" evidence="1">
    <location>
        <begin position="228"/>
        <end position="237"/>
    </location>
</feature>
<dbReference type="Gramene" id="TraesCS1B02G007600.1">
    <property type="protein sequence ID" value="TraesCS1B02G007600.1.cds1"/>
    <property type="gene ID" value="TraesCS1B02G007600"/>
</dbReference>
<dbReference type="OrthoDB" id="688116at2759"/>
<evidence type="ECO:0000256" key="1">
    <source>
        <dbReference type="SAM" id="MobiDB-lite"/>
    </source>
</evidence>
<dbReference type="Gramene" id="TraesPARA_EIv1.0_0103700.1">
    <property type="protein sequence ID" value="TraesPARA_EIv1.0_0103700.1.CDS1"/>
    <property type="gene ID" value="TraesPARA_EIv1.0_0103700"/>
</dbReference>
<dbReference type="OMA" id="QGAQGCF"/>
<dbReference type="PANTHER" id="PTHR30231">
    <property type="entry name" value="DNA POLYMERASE III SUBUNIT EPSILON"/>
    <property type="match status" value="1"/>
</dbReference>
<protein>
    <recommendedName>
        <fullName evidence="2">Exonuclease domain-containing protein</fullName>
    </recommendedName>
</protein>
<dbReference type="STRING" id="4565.A0A3B5YR51"/>
<dbReference type="InterPro" id="IPR012337">
    <property type="entry name" value="RNaseH-like_sf"/>
</dbReference>
<dbReference type="Gramene" id="TraesJUL1B03G00181210.1">
    <property type="protein sequence ID" value="TraesJUL1B03G00181210.1.CDS1"/>
    <property type="gene ID" value="TraesJUL1B03G00181210"/>
</dbReference>
<reference evidence="3" key="2">
    <citation type="submission" date="2018-10" db="UniProtKB">
        <authorList>
            <consortium name="EnsemblPlants"/>
        </authorList>
    </citation>
    <scope>IDENTIFICATION</scope>
</reference>
<dbReference type="Gramene" id="TraesLDM1B03G00183850.1">
    <property type="protein sequence ID" value="TraesLDM1B03G00183850.1.CDS1"/>
    <property type="gene ID" value="TraesLDM1B03G00183850"/>
</dbReference>
<evidence type="ECO:0000259" key="2">
    <source>
        <dbReference type="SMART" id="SM00479"/>
    </source>
</evidence>
<accession>A0A3B5YR51</accession>
<sequence>MAATKKREMVFFDVEAAPSSGECRLLEFAAILVCPRRLVEVSSYSTLIRPDNAAADGSSLPSSTPSFEDVFPDIFELLDGRVWAGHGIRRAGCPRVREAFAAFGLPAPEPVGVVDSLDVLLAQGAQGCFARAGAGDDGQEEDEEAAAAALAEHFGIGARRARGLRCLDGARVSLEVLKHCAGVLLLEASLRGDVPAGARGRSKPAATPAKPEGNNNTLEKAFALAAAKSTTPAKAATAPPPPSPAASTSPAAVQNVKTSTGKRDSTGKVVVVAKKGATAATVTTTTATGGRRVRPPAPPFSMVLRHSRAVIR</sequence>
<dbReference type="PaxDb" id="4565-Traes_1BS_F4C25CD19.2"/>
<feature type="region of interest" description="Disordered" evidence="1">
    <location>
        <begin position="194"/>
        <end position="215"/>
    </location>
</feature>
<evidence type="ECO:0000313" key="3">
    <source>
        <dbReference type="EnsemblPlants" id="TraesCS1B02G007600.1.cds1"/>
    </source>
</evidence>
<dbReference type="InterPro" id="IPR036397">
    <property type="entry name" value="RNaseH_sf"/>
</dbReference>
<proteinExistence type="predicted"/>
<dbReference type="AlphaFoldDB" id="A0A3B5YR51"/>
<evidence type="ECO:0000313" key="4">
    <source>
        <dbReference type="Proteomes" id="UP000019116"/>
    </source>
</evidence>
<dbReference type="Gramene" id="TraesSYM1B03G00189380.1">
    <property type="protein sequence ID" value="TraesSYM1B03G00189380.1.CDS1"/>
    <property type="gene ID" value="TraesSYM1B03G00189380"/>
</dbReference>
<dbReference type="GO" id="GO:0003676">
    <property type="term" value="F:nucleic acid binding"/>
    <property type="evidence" value="ECO:0007669"/>
    <property type="project" value="InterPro"/>
</dbReference>
<dbReference type="Gramene" id="TraesROB_scaffold_009239_01G000500.1">
    <property type="protein sequence ID" value="TraesROB_scaffold_009239_01G000500.1"/>
    <property type="gene ID" value="TraesROB_scaffold_009239_01G000500"/>
</dbReference>
<dbReference type="InterPro" id="IPR013520">
    <property type="entry name" value="Ribonucl_H"/>
</dbReference>
<dbReference type="SUPFAM" id="SSF53098">
    <property type="entry name" value="Ribonuclease H-like"/>
    <property type="match status" value="1"/>
</dbReference>
<feature type="domain" description="Exonuclease" evidence="2">
    <location>
        <begin position="8"/>
        <end position="186"/>
    </location>
</feature>
<dbReference type="Proteomes" id="UP000019116">
    <property type="component" value="Chromosome 1B"/>
</dbReference>
<dbReference type="SMR" id="A0A3B5YR51"/>
<reference evidence="3" key="1">
    <citation type="submission" date="2018-08" db="EMBL/GenBank/DDBJ databases">
        <authorList>
            <person name="Rossello M."/>
        </authorList>
    </citation>
    <scope>NUCLEOTIDE SEQUENCE [LARGE SCALE GENOMIC DNA]</scope>
    <source>
        <strain evidence="3">cv. Chinese Spring</strain>
    </source>
</reference>